<reference evidence="2" key="1">
    <citation type="journal article" date="2012" name="PLoS Genet.">
        <title>The genomes of the fungal plant pathogens Cladosporium fulvum and Dothistroma septosporum reveal adaptation to different hosts and lifestyles but also signatures of common ancestry.</title>
        <authorList>
            <person name="de Wit P.J.G.M."/>
            <person name="van der Burgt A."/>
            <person name="Oekmen B."/>
            <person name="Stergiopoulos I."/>
            <person name="Abd-Elsalam K.A."/>
            <person name="Aerts A.L."/>
            <person name="Bahkali A.H."/>
            <person name="Beenen H.G."/>
            <person name="Chettri P."/>
            <person name="Cox M.P."/>
            <person name="Datema E."/>
            <person name="de Vries R.P."/>
            <person name="Dhillon B."/>
            <person name="Ganley A.R."/>
            <person name="Griffiths S.A."/>
            <person name="Guo Y."/>
            <person name="Hamelin R.C."/>
            <person name="Henrissat B."/>
            <person name="Kabir M.S."/>
            <person name="Jashni M.K."/>
            <person name="Kema G."/>
            <person name="Klaubauf S."/>
            <person name="Lapidus A."/>
            <person name="Levasseur A."/>
            <person name="Lindquist E."/>
            <person name="Mehrabi R."/>
            <person name="Ohm R.A."/>
            <person name="Owen T.J."/>
            <person name="Salamov A."/>
            <person name="Schwelm A."/>
            <person name="Schijlen E."/>
            <person name="Sun H."/>
            <person name="van den Burg H.A."/>
            <person name="van Ham R.C.H.J."/>
            <person name="Zhang S."/>
            <person name="Goodwin S.B."/>
            <person name="Grigoriev I.V."/>
            <person name="Collemare J."/>
            <person name="Bradshaw R.E."/>
        </authorList>
    </citation>
    <scope>NUCLEOTIDE SEQUENCE [LARGE SCALE GENOMIC DNA]</scope>
    <source>
        <strain evidence="2">NZE10 / CBS 128990</strain>
    </source>
</reference>
<keyword evidence="2" id="KW-1185">Reference proteome</keyword>
<accession>N1PTW2</accession>
<sequence>MRRAMQCTYSETQGEYFEARSVSHSTLPRLKERSWRQEVCRRKTQHGMTVERQRVVVEDESDDSPRHGIVHCLDESCYTGTKRRSDRIRAEEWTCYSSDNV</sequence>
<protein>
    <submittedName>
        <fullName evidence="1">Uncharacterized protein</fullName>
    </submittedName>
</protein>
<reference evidence="1 2" key="2">
    <citation type="journal article" date="2012" name="PLoS Pathog.">
        <title>Diverse lifestyles and strategies of plant pathogenesis encoded in the genomes of eighteen Dothideomycetes fungi.</title>
        <authorList>
            <person name="Ohm R.A."/>
            <person name="Feau N."/>
            <person name="Henrissat B."/>
            <person name="Schoch C.L."/>
            <person name="Horwitz B.A."/>
            <person name="Barry K.W."/>
            <person name="Condon B.J."/>
            <person name="Copeland A.C."/>
            <person name="Dhillon B."/>
            <person name="Glaser F."/>
            <person name="Hesse C.N."/>
            <person name="Kosti I."/>
            <person name="LaButti K."/>
            <person name="Lindquist E.A."/>
            <person name="Lucas S."/>
            <person name="Salamov A.A."/>
            <person name="Bradshaw R.E."/>
            <person name="Ciuffetti L."/>
            <person name="Hamelin R.C."/>
            <person name="Kema G.H.J."/>
            <person name="Lawrence C."/>
            <person name="Scott J.A."/>
            <person name="Spatafora J.W."/>
            <person name="Turgeon B.G."/>
            <person name="de Wit P.J.G.M."/>
            <person name="Zhong S."/>
            <person name="Goodwin S.B."/>
            <person name="Grigoriev I.V."/>
        </authorList>
    </citation>
    <scope>NUCLEOTIDE SEQUENCE [LARGE SCALE GENOMIC DNA]</scope>
    <source>
        <strain evidence="2">NZE10 / CBS 128990</strain>
    </source>
</reference>
<dbReference type="AlphaFoldDB" id="N1PTW2"/>
<evidence type="ECO:0000313" key="2">
    <source>
        <dbReference type="Proteomes" id="UP000016933"/>
    </source>
</evidence>
<gene>
    <name evidence="1" type="ORF">DOTSEDRAFT_71476</name>
</gene>
<evidence type="ECO:0000313" key="1">
    <source>
        <dbReference type="EMBL" id="EME45800.1"/>
    </source>
</evidence>
<name>N1PTW2_DOTSN</name>
<proteinExistence type="predicted"/>
<dbReference type="HOGENOM" id="CLU_2291626_0_0_1"/>
<dbReference type="Proteomes" id="UP000016933">
    <property type="component" value="Unassembled WGS sequence"/>
</dbReference>
<dbReference type="EMBL" id="KB446538">
    <property type="protein sequence ID" value="EME45800.1"/>
    <property type="molecule type" value="Genomic_DNA"/>
</dbReference>
<organism evidence="1 2">
    <name type="scientific">Dothistroma septosporum (strain NZE10 / CBS 128990)</name>
    <name type="common">Red band needle blight fungus</name>
    <name type="synonym">Mycosphaerella pini</name>
    <dbReference type="NCBI Taxonomy" id="675120"/>
    <lineage>
        <taxon>Eukaryota</taxon>
        <taxon>Fungi</taxon>
        <taxon>Dikarya</taxon>
        <taxon>Ascomycota</taxon>
        <taxon>Pezizomycotina</taxon>
        <taxon>Dothideomycetes</taxon>
        <taxon>Dothideomycetidae</taxon>
        <taxon>Mycosphaerellales</taxon>
        <taxon>Mycosphaerellaceae</taxon>
        <taxon>Dothistroma</taxon>
    </lineage>
</organism>